<evidence type="ECO:0000256" key="2">
    <source>
        <dbReference type="ARBA" id="ARBA00004906"/>
    </source>
</evidence>
<evidence type="ECO:0000256" key="4">
    <source>
        <dbReference type="ARBA" id="ARBA00022679"/>
    </source>
</evidence>
<dbReference type="SMART" id="SM00119">
    <property type="entry name" value="HECTc"/>
    <property type="match status" value="2"/>
</dbReference>
<dbReference type="Gene3D" id="3.30.2410.10">
    <property type="entry name" value="Hect, E3 ligase catalytic domain"/>
    <property type="match status" value="1"/>
</dbReference>
<dbReference type="InterPro" id="IPR050409">
    <property type="entry name" value="E3_ubiq-protein_ligase"/>
</dbReference>
<reference evidence="8 9" key="1">
    <citation type="submission" date="2022-01" db="EMBL/GenBank/DDBJ databases">
        <title>A chromosomal length assembly of Cordylochernes scorpioides.</title>
        <authorList>
            <person name="Zeh D."/>
            <person name="Zeh J."/>
        </authorList>
    </citation>
    <scope>NUCLEOTIDE SEQUENCE [LARGE SCALE GENOMIC DNA]</scope>
    <source>
        <strain evidence="8">IN4F17</strain>
        <tissue evidence="8">Whole Body</tissue>
    </source>
</reference>
<comment type="caution">
    <text evidence="6">Lacks conserved residue(s) required for the propagation of feature annotation.</text>
</comment>
<dbReference type="PANTHER" id="PTHR11254:SF429">
    <property type="entry name" value="E3 UBIQUITIN-PROTEIN LIGASE SU(DX)"/>
    <property type="match status" value="1"/>
</dbReference>
<keyword evidence="5 6" id="KW-0833">Ubl conjugation pathway</keyword>
<accession>A0ABY6KLG5</accession>
<proteinExistence type="predicted"/>
<evidence type="ECO:0000256" key="6">
    <source>
        <dbReference type="PROSITE-ProRule" id="PRU00104"/>
    </source>
</evidence>
<feature type="domain" description="HECT" evidence="7">
    <location>
        <begin position="1"/>
        <end position="251"/>
    </location>
</feature>
<feature type="domain" description="HECT" evidence="7">
    <location>
        <begin position="253"/>
        <end position="566"/>
    </location>
</feature>
<dbReference type="EMBL" id="CP092869">
    <property type="protein sequence ID" value="UYV69678.1"/>
    <property type="molecule type" value="Genomic_DNA"/>
</dbReference>
<dbReference type="CDD" id="cd00078">
    <property type="entry name" value="HECTc"/>
    <property type="match status" value="2"/>
</dbReference>
<evidence type="ECO:0000313" key="9">
    <source>
        <dbReference type="Proteomes" id="UP001235939"/>
    </source>
</evidence>
<keyword evidence="9" id="KW-1185">Reference proteome</keyword>
<dbReference type="PANTHER" id="PTHR11254">
    <property type="entry name" value="HECT DOMAIN UBIQUITIN-PROTEIN LIGASE"/>
    <property type="match status" value="1"/>
</dbReference>
<evidence type="ECO:0000256" key="3">
    <source>
        <dbReference type="ARBA" id="ARBA00012485"/>
    </source>
</evidence>
<keyword evidence="4" id="KW-0808">Transferase</keyword>
<gene>
    <name evidence="8" type="ORF">LAZ67_7000186</name>
</gene>
<evidence type="ECO:0000259" key="7">
    <source>
        <dbReference type="PROSITE" id="PS50237"/>
    </source>
</evidence>
<dbReference type="InterPro" id="IPR000569">
    <property type="entry name" value="HECT_dom"/>
</dbReference>
<name>A0ABY6KLG5_9ARAC</name>
<sequence>MYCLFEYAGKNDYSLQINPASSVNPDHLLYFRFIGRFIAMALFHGKFIYSGFTLPFYKRMLGKKLTMKDIESIDPEFYNSLIWIKENNIEECGLELFFSVDFDILGKIHSHELKPKGAEIKLSEENKEEYLRLITDWRFARGQEEQTKAFLDGFNEVLPLEWLHYFDERELELMLCGMQEIDIDDWQRNTIYRHYTRTSKQVVWFWQFVRDMDNEKRARLLQFVTGTCRVPVGGFAELMGSNGPQKFCIEKVGKETWEWFFMLSHEVLNPMYCLFEYAGKNDYSLQINPASSVNPDHLLYFRFIGRFIAMALFHGKFIYSGFTLPFYKRMLGKKLTMKDIESIDPEFYNSLIWIKENNIEECGLELFFSVDFDILGKIHSHELKPKGAEIKLSEENKEEYLRLITDWRFARGQEEQTKAFLDGFNEVLPLEWLHYFDERELELMLCGMQEIDIDDWQRNTIYRHYTRTSKQVVWFWQFVRDMDNEKRARLLQFVTGTCRVPVGGFAELMGSNGPQKFCIEKVGKETWLPRSHTCFNRLDLPPYKNEQQLAEKLKFAIEETEGFGQE</sequence>
<dbReference type="EC" id="2.3.2.26" evidence="3"/>
<evidence type="ECO:0000313" key="8">
    <source>
        <dbReference type="EMBL" id="UYV69678.1"/>
    </source>
</evidence>
<dbReference type="InterPro" id="IPR035983">
    <property type="entry name" value="Hect_E3_ubiquitin_ligase"/>
</dbReference>
<dbReference type="SUPFAM" id="SSF56204">
    <property type="entry name" value="Hect, E3 ligase catalytic domain"/>
    <property type="match status" value="2"/>
</dbReference>
<organism evidence="8 9">
    <name type="scientific">Cordylochernes scorpioides</name>
    <dbReference type="NCBI Taxonomy" id="51811"/>
    <lineage>
        <taxon>Eukaryota</taxon>
        <taxon>Metazoa</taxon>
        <taxon>Ecdysozoa</taxon>
        <taxon>Arthropoda</taxon>
        <taxon>Chelicerata</taxon>
        <taxon>Arachnida</taxon>
        <taxon>Pseudoscorpiones</taxon>
        <taxon>Cheliferoidea</taxon>
        <taxon>Chernetidae</taxon>
        <taxon>Cordylochernes</taxon>
    </lineage>
</organism>
<evidence type="ECO:0000256" key="1">
    <source>
        <dbReference type="ARBA" id="ARBA00000885"/>
    </source>
</evidence>
<evidence type="ECO:0000256" key="5">
    <source>
        <dbReference type="ARBA" id="ARBA00022786"/>
    </source>
</evidence>
<dbReference type="PROSITE" id="PS50237">
    <property type="entry name" value="HECT"/>
    <property type="match status" value="2"/>
</dbReference>
<comment type="catalytic activity">
    <reaction evidence="1">
        <text>S-ubiquitinyl-[E2 ubiquitin-conjugating enzyme]-L-cysteine + [acceptor protein]-L-lysine = [E2 ubiquitin-conjugating enzyme]-L-cysteine + N(6)-ubiquitinyl-[acceptor protein]-L-lysine.</text>
        <dbReference type="EC" id="2.3.2.26"/>
    </reaction>
</comment>
<dbReference type="Pfam" id="PF00632">
    <property type="entry name" value="HECT"/>
    <property type="match status" value="2"/>
</dbReference>
<comment type="pathway">
    <text evidence="2">Protein modification; protein ubiquitination.</text>
</comment>
<dbReference type="Gene3D" id="3.90.1750.10">
    <property type="entry name" value="Hect, E3 ligase catalytic domains"/>
    <property type="match status" value="2"/>
</dbReference>
<feature type="active site" description="Glycyl thioester intermediate" evidence="6">
    <location>
        <position position="534"/>
    </location>
</feature>
<dbReference type="Proteomes" id="UP001235939">
    <property type="component" value="Chromosome 07"/>
</dbReference>
<dbReference type="Gene3D" id="3.30.2160.10">
    <property type="entry name" value="Hect, E3 ligase catalytic domain"/>
    <property type="match status" value="2"/>
</dbReference>
<protein>
    <recommendedName>
        <fullName evidence="3">HECT-type E3 ubiquitin transferase</fullName>
        <ecNumber evidence="3">2.3.2.26</ecNumber>
    </recommendedName>
</protein>